<dbReference type="InterPro" id="IPR058627">
    <property type="entry name" value="MdtA-like_C"/>
</dbReference>
<dbReference type="NCBIfam" id="TIGR01730">
    <property type="entry name" value="RND_mfp"/>
    <property type="match status" value="1"/>
</dbReference>
<evidence type="ECO:0000313" key="6">
    <source>
        <dbReference type="EMBL" id="TXG37411.1"/>
    </source>
</evidence>
<proteinExistence type="inferred from homology"/>
<dbReference type="Proteomes" id="UP000321080">
    <property type="component" value="Unassembled WGS sequence"/>
</dbReference>
<evidence type="ECO:0000256" key="1">
    <source>
        <dbReference type="ARBA" id="ARBA00009477"/>
    </source>
</evidence>
<comment type="caution">
    <text evidence="6">The sequence shown here is derived from an EMBL/GenBank/DDBJ whole genome shotgun (WGS) entry which is preliminary data.</text>
</comment>
<accession>A0A5C7GJ36</accession>
<dbReference type="AlphaFoldDB" id="A0A5C7GJ36"/>
<gene>
    <name evidence="6" type="ORF">FUA22_12730</name>
</gene>
<dbReference type="InterPro" id="IPR058648">
    <property type="entry name" value="HH_CzcB-like"/>
</dbReference>
<dbReference type="PANTHER" id="PTHR30469:SF15">
    <property type="entry name" value="HLYD FAMILY OF SECRETION PROTEINS"/>
    <property type="match status" value="1"/>
</dbReference>
<dbReference type="EMBL" id="VRKQ01000010">
    <property type="protein sequence ID" value="TXG37411.1"/>
    <property type="molecule type" value="Genomic_DNA"/>
</dbReference>
<reference evidence="6 7" key="1">
    <citation type="submission" date="2019-08" db="EMBL/GenBank/DDBJ databases">
        <title>Seonamhaeicola sediminis sp. nov., isolated from marine sediment.</title>
        <authorList>
            <person name="Cao W.R."/>
        </authorList>
    </citation>
    <scope>NUCLEOTIDE SEQUENCE [LARGE SCALE GENOMIC DNA]</scope>
    <source>
        <strain evidence="6 7">1505</strain>
    </source>
</reference>
<dbReference type="Gene3D" id="2.40.30.170">
    <property type="match status" value="1"/>
</dbReference>
<evidence type="ECO:0000259" key="5">
    <source>
        <dbReference type="Pfam" id="PF25967"/>
    </source>
</evidence>
<dbReference type="InterPro" id="IPR058792">
    <property type="entry name" value="Beta-barrel_RND_2"/>
</dbReference>
<evidence type="ECO:0000259" key="3">
    <source>
        <dbReference type="Pfam" id="PF25893"/>
    </source>
</evidence>
<dbReference type="Gene3D" id="1.10.287.470">
    <property type="entry name" value="Helix hairpin bin"/>
    <property type="match status" value="1"/>
</dbReference>
<protein>
    <submittedName>
        <fullName evidence="6">Efflux RND transporter periplasmic adaptor subunit</fullName>
    </submittedName>
</protein>
<dbReference type="PANTHER" id="PTHR30469">
    <property type="entry name" value="MULTIDRUG RESISTANCE PROTEIN MDTA"/>
    <property type="match status" value="1"/>
</dbReference>
<dbReference type="InterPro" id="IPR006143">
    <property type="entry name" value="RND_pump_MFP"/>
</dbReference>
<dbReference type="Gene3D" id="2.40.420.20">
    <property type="match status" value="1"/>
</dbReference>
<keyword evidence="2" id="KW-0175">Coiled coil</keyword>
<dbReference type="Pfam" id="PF25967">
    <property type="entry name" value="RND-MFP_C"/>
    <property type="match status" value="1"/>
</dbReference>
<dbReference type="PROSITE" id="PS51257">
    <property type="entry name" value="PROKAR_LIPOPROTEIN"/>
    <property type="match status" value="1"/>
</dbReference>
<dbReference type="Pfam" id="PF25954">
    <property type="entry name" value="Beta-barrel_RND_2"/>
    <property type="match status" value="1"/>
</dbReference>
<dbReference type="SUPFAM" id="SSF111369">
    <property type="entry name" value="HlyD-like secretion proteins"/>
    <property type="match status" value="1"/>
</dbReference>
<dbReference type="RefSeq" id="WP_147768925.1">
    <property type="nucleotide sequence ID" value="NZ_CANNCE010000001.1"/>
</dbReference>
<feature type="domain" description="CzcB-like alpha-helical hairpin" evidence="3">
    <location>
        <begin position="137"/>
        <end position="191"/>
    </location>
</feature>
<feature type="coiled-coil region" evidence="2">
    <location>
        <begin position="41"/>
        <end position="68"/>
    </location>
</feature>
<evidence type="ECO:0000256" key="2">
    <source>
        <dbReference type="SAM" id="Coils"/>
    </source>
</evidence>
<dbReference type="GO" id="GO:1990281">
    <property type="term" value="C:efflux pump complex"/>
    <property type="evidence" value="ECO:0007669"/>
    <property type="project" value="TreeGrafter"/>
</dbReference>
<name>A0A5C7GJ36_9FLAO</name>
<organism evidence="6 7">
    <name type="scientific">Seonamhaeicola maritimus</name>
    <dbReference type="NCBI Taxonomy" id="2591822"/>
    <lineage>
        <taxon>Bacteria</taxon>
        <taxon>Pseudomonadati</taxon>
        <taxon>Bacteroidota</taxon>
        <taxon>Flavobacteriia</taxon>
        <taxon>Flavobacteriales</taxon>
        <taxon>Flavobacteriaceae</taxon>
    </lineage>
</organism>
<keyword evidence="7" id="KW-1185">Reference proteome</keyword>
<evidence type="ECO:0000313" key="7">
    <source>
        <dbReference type="Proteomes" id="UP000321080"/>
    </source>
</evidence>
<sequence>MKYIYLTLLSAILLTSCGGDKNKSIDDIIASKDITKIEAKRSELKKQQKEISGNLAKIEAELDKLSGKKVLPLITTLTIKEEAFNHFLEIQGNVKTKQNIVLYPEFSGTLTRVYVKEGQKVNKGQTLAKIDDGGLSMQLSQAKTQAALAKTTYERQKRLWDQKIGSEIQFLQAETTFKATQDAVRQLESQLGKTFVKAPFSGIIDDVISDEGSVVAPGQSALLRIVNLNNMYIEAEVPESHLPNVTKGKTVEVSFPALGKTIQNSIRQVGHFINPNNRAFKIEVGVPNIDGDIKPNLTGKLKINDYTNSKAILIPQSIISENSIGEQYVFIVDGVNDNKVGKAKKTIITTGKTQGDFIEVLTGLEAGNFVIKEGARSVQDEQEVEISN</sequence>
<dbReference type="GO" id="GO:0015562">
    <property type="term" value="F:efflux transmembrane transporter activity"/>
    <property type="evidence" value="ECO:0007669"/>
    <property type="project" value="TreeGrafter"/>
</dbReference>
<comment type="similarity">
    <text evidence="1">Belongs to the membrane fusion protein (MFP) (TC 8.A.1) family.</text>
</comment>
<dbReference type="OrthoDB" id="9806939at2"/>
<feature type="domain" description="Multidrug resistance protein MdtA-like C-terminal permuted SH3" evidence="5">
    <location>
        <begin position="311"/>
        <end position="375"/>
    </location>
</feature>
<dbReference type="Gene3D" id="2.40.50.100">
    <property type="match status" value="1"/>
</dbReference>
<evidence type="ECO:0000259" key="4">
    <source>
        <dbReference type="Pfam" id="PF25954"/>
    </source>
</evidence>
<feature type="domain" description="CusB-like beta-barrel" evidence="4">
    <location>
        <begin position="233"/>
        <end position="304"/>
    </location>
</feature>
<dbReference type="Pfam" id="PF25893">
    <property type="entry name" value="HH_CzcB"/>
    <property type="match status" value="1"/>
</dbReference>